<comment type="caution">
    <text evidence="2">The sequence shown here is derived from an EMBL/GenBank/DDBJ whole genome shotgun (WGS) entry which is preliminary data.</text>
</comment>
<feature type="non-terminal residue" evidence="2">
    <location>
        <position position="1"/>
    </location>
</feature>
<dbReference type="AlphaFoldDB" id="A0A0B2VLD7"/>
<evidence type="ECO:0000313" key="3">
    <source>
        <dbReference type="Proteomes" id="UP000031036"/>
    </source>
</evidence>
<keyword evidence="3" id="KW-1185">Reference proteome</keyword>
<organism evidence="2 3">
    <name type="scientific">Toxocara canis</name>
    <name type="common">Canine roundworm</name>
    <dbReference type="NCBI Taxonomy" id="6265"/>
    <lineage>
        <taxon>Eukaryota</taxon>
        <taxon>Metazoa</taxon>
        <taxon>Ecdysozoa</taxon>
        <taxon>Nematoda</taxon>
        <taxon>Chromadorea</taxon>
        <taxon>Rhabditida</taxon>
        <taxon>Spirurina</taxon>
        <taxon>Ascaridomorpha</taxon>
        <taxon>Ascaridoidea</taxon>
        <taxon>Toxocaridae</taxon>
        <taxon>Toxocara</taxon>
    </lineage>
</organism>
<keyword evidence="1" id="KW-0812">Transmembrane</keyword>
<keyword evidence="1" id="KW-1133">Transmembrane helix</keyword>
<accession>A0A0B2VLD7</accession>
<sequence length="127" mass="14128">IFGFVAMFVSSFIWDNSNVFIQLGFKGFGWQTLILAILLFTFLIAVAVLASQVAGKDLISKIGKFKLLLLYAGCLLLLIIAASLESWYCSLSIGNSLYHPRFIIVAVISWLLVLSYILMILITLFLS</sequence>
<dbReference type="Proteomes" id="UP000031036">
    <property type="component" value="Unassembled WGS sequence"/>
</dbReference>
<evidence type="ECO:0000313" key="2">
    <source>
        <dbReference type="EMBL" id="KHN82428.1"/>
    </source>
</evidence>
<keyword evidence="1" id="KW-0472">Membrane</keyword>
<feature type="transmembrane region" description="Helical" evidence="1">
    <location>
        <begin position="100"/>
        <end position="126"/>
    </location>
</feature>
<dbReference type="OrthoDB" id="5791021at2759"/>
<proteinExistence type="predicted"/>
<feature type="transmembrane region" description="Helical" evidence="1">
    <location>
        <begin position="67"/>
        <end position="88"/>
    </location>
</feature>
<evidence type="ECO:0000256" key="1">
    <source>
        <dbReference type="SAM" id="Phobius"/>
    </source>
</evidence>
<protein>
    <submittedName>
        <fullName evidence="2">Uncharacterized protein</fullName>
    </submittedName>
</protein>
<reference evidence="2 3" key="1">
    <citation type="submission" date="2014-11" db="EMBL/GenBank/DDBJ databases">
        <title>Genetic blueprint of the zoonotic pathogen Toxocara canis.</title>
        <authorList>
            <person name="Zhu X.-Q."/>
            <person name="Korhonen P.K."/>
            <person name="Cai H."/>
            <person name="Young N.D."/>
            <person name="Nejsum P."/>
            <person name="von Samson-Himmelstjerna G."/>
            <person name="Boag P.R."/>
            <person name="Tan P."/>
            <person name="Li Q."/>
            <person name="Min J."/>
            <person name="Yang Y."/>
            <person name="Wang X."/>
            <person name="Fang X."/>
            <person name="Hall R.S."/>
            <person name="Hofmann A."/>
            <person name="Sternberg P.W."/>
            <person name="Jex A.R."/>
            <person name="Gasser R.B."/>
        </authorList>
    </citation>
    <scope>NUCLEOTIDE SEQUENCE [LARGE SCALE GENOMIC DNA]</scope>
    <source>
        <strain evidence="2">PN_DK_2014</strain>
    </source>
</reference>
<name>A0A0B2VLD7_TOXCA</name>
<gene>
    <name evidence="2" type="ORF">Tcan_12938</name>
</gene>
<dbReference type="OMA" id="FFTWIFA"/>
<feature type="transmembrane region" description="Helical" evidence="1">
    <location>
        <begin position="33"/>
        <end position="55"/>
    </location>
</feature>
<dbReference type="EMBL" id="JPKZ01001361">
    <property type="protein sequence ID" value="KHN82428.1"/>
    <property type="molecule type" value="Genomic_DNA"/>
</dbReference>